<name>A0A1W0X1C6_HYPEX</name>
<dbReference type="SUPFAM" id="SSF50353">
    <property type="entry name" value="Cytokine"/>
    <property type="match status" value="1"/>
</dbReference>
<dbReference type="AlphaFoldDB" id="A0A1W0X1C6"/>
<dbReference type="EMBL" id="MTYJ01000024">
    <property type="protein sequence ID" value="OQV21241.1"/>
    <property type="molecule type" value="Genomic_DNA"/>
</dbReference>
<evidence type="ECO:0000313" key="2">
    <source>
        <dbReference type="EMBL" id="OQV21241.1"/>
    </source>
</evidence>
<keyword evidence="3" id="KW-1185">Reference proteome</keyword>
<evidence type="ECO:0000256" key="1">
    <source>
        <dbReference type="SAM" id="MobiDB-lite"/>
    </source>
</evidence>
<dbReference type="OrthoDB" id="10023911at2759"/>
<comment type="caution">
    <text evidence="2">The sequence shown here is derived from an EMBL/GenBank/DDBJ whole genome shotgun (WGS) entry which is preliminary data.</text>
</comment>
<reference evidence="3" key="1">
    <citation type="submission" date="2017-01" db="EMBL/GenBank/DDBJ databases">
        <title>Comparative genomics of anhydrobiosis in the tardigrade Hypsibius dujardini.</title>
        <authorList>
            <person name="Yoshida Y."/>
            <person name="Koutsovoulos G."/>
            <person name="Laetsch D."/>
            <person name="Stevens L."/>
            <person name="Kumar S."/>
            <person name="Horikawa D."/>
            <person name="Ishino K."/>
            <person name="Komine S."/>
            <person name="Tomita M."/>
            <person name="Blaxter M."/>
            <person name="Arakawa K."/>
        </authorList>
    </citation>
    <scope>NUCLEOTIDE SEQUENCE [LARGE SCALE GENOMIC DNA]</scope>
    <source>
        <strain evidence="3">Z151</strain>
    </source>
</reference>
<dbReference type="Proteomes" id="UP000192578">
    <property type="component" value="Unassembled WGS sequence"/>
</dbReference>
<dbReference type="InterPro" id="IPR008996">
    <property type="entry name" value="IL1/FGF"/>
</dbReference>
<gene>
    <name evidence="2" type="ORF">BV898_04728</name>
</gene>
<evidence type="ECO:0000313" key="3">
    <source>
        <dbReference type="Proteomes" id="UP000192578"/>
    </source>
</evidence>
<proteinExistence type="predicted"/>
<accession>A0A1W0X1C6</accession>
<protein>
    <submittedName>
        <fullName evidence="2">Uncharacterized protein</fullName>
    </submittedName>
</protein>
<feature type="compositionally biased region" description="Low complexity" evidence="1">
    <location>
        <begin position="63"/>
        <end position="76"/>
    </location>
</feature>
<feature type="compositionally biased region" description="Basic and acidic residues" evidence="1">
    <location>
        <begin position="77"/>
        <end position="91"/>
    </location>
</feature>
<feature type="region of interest" description="Disordered" evidence="1">
    <location>
        <begin position="33"/>
        <end position="94"/>
    </location>
</feature>
<organism evidence="2 3">
    <name type="scientific">Hypsibius exemplaris</name>
    <name type="common">Freshwater tardigrade</name>
    <dbReference type="NCBI Taxonomy" id="2072580"/>
    <lineage>
        <taxon>Eukaryota</taxon>
        <taxon>Metazoa</taxon>
        <taxon>Ecdysozoa</taxon>
        <taxon>Tardigrada</taxon>
        <taxon>Eutardigrada</taxon>
        <taxon>Parachela</taxon>
        <taxon>Hypsibioidea</taxon>
        <taxon>Hypsibiidae</taxon>
        <taxon>Hypsibius</taxon>
    </lineage>
</organism>
<sequence>MEKSRQPHAPPGEEVVQYQAAFTTYQYPPGDIRIAPFPPGYTSPPVETSSHVSAPPGGGYAYTETTTTKGPFSTTTVHKEGKEGKPSKDKSGSLFGQLTKAGSDLLGKGLVATNKAVDFVATKLDETLQKHYGGSATMNIFQTGNVIQLISKTTGRTLQLLQAPNGQLVLDANGPDDPQAFHTHFIVTREPDNVITLHNNYNYLAIVNGFATIHRAAEQGHVTLHCRLRLHEPSDKYISLESVQEKNNALGVTPNGAMKSALATRYTDKDAFFAVRLIYSPHGAPPTINSKNKPHN</sequence>